<organism evidence="1 2">
    <name type="scientific">Candidatus Magasanikbacteria bacterium CG10_big_fil_rev_8_21_14_0_10_47_10</name>
    <dbReference type="NCBI Taxonomy" id="1974652"/>
    <lineage>
        <taxon>Bacteria</taxon>
        <taxon>Candidatus Magasanikiibacteriota</taxon>
    </lineage>
</organism>
<protein>
    <submittedName>
        <fullName evidence="1">Uncharacterized protein</fullName>
    </submittedName>
</protein>
<sequence length="84" mass="9013">MYGKVTPVAQSVTQCTGALPSAQELRAFGNRSLPPVAASNHRLLPISRFVTGGGQNSLCPPHFSTYEDSAHARKGIFVYTSVHK</sequence>
<dbReference type="Proteomes" id="UP000230154">
    <property type="component" value="Unassembled WGS sequence"/>
</dbReference>
<dbReference type="AlphaFoldDB" id="A0A2H0TPQ6"/>
<comment type="caution">
    <text evidence="1">The sequence shown here is derived from an EMBL/GenBank/DDBJ whole genome shotgun (WGS) entry which is preliminary data.</text>
</comment>
<accession>A0A2H0TPQ6</accession>
<evidence type="ECO:0000313" key="1">
    <source>
        <dbReference type="EMBL" id="PIR74124.1"/>
    </source>
</evidence>
<dbReference type="EMBL" id="PFCB01000029">
    <property type="protein sequence ID" value="PIR74124.1"/>
    <property type="molecule type" value="Genomic_DNA"/>
</dbReference>
<name>A0A2H0TPQ6_9BACT</name>
<reference evidence="2" key="1">
    <citation type="submission" date="2017-09" db="EMBL/GenBank/DDBJ databases">
        <title>Depth-based differentiation of microbial function through sediment-hosted aquifers and enrichment of novel symbionts in the deep terrestrial subsurface.</title>
        <authorList>
            <person name="Probst A.J."/>
            <person name="Ladd B."/>
            <person name="Jarett J.K."/>
            <person name="Geller-Mcgrath D.E."/>
            <person name="Sieber C.M.K."/>
            <person name="Emerson J.B."/>
            <person name="Anantharaman K."/>
            <person name="Thomas B.C."/>
            <person name="Malmstrom R."/>
            <person name="Stieglmeier M."/>
            <person name="Klingl A."/>
            <person name="Woyke T."/>
            <person name="Ryan C.M."/>
            <person name="Banfield J.F."/>
        </authorList>
    </citation>
    <scope>NUCLEOTIDE SEQUENCE [LARGE SCALE GENOMIC DNA]</scope>
</reference>
<proteinExistence type="predicted"/>
<evidence type="ECO:0000313" key="2">
    <source>
        <dbReference type="Proteomes" id="UP000230154"/>
    </source>
</evidence>
<gene>
    <name evidence="1" type="ORF">COU35_04170</name>
</gene>